<dbReference type="EMBL" id="JAWDGP010000218">
    <property type="protein sequence ID" value="KAK3802718.1"/>
    <property type="molecule type" value="Genomic_DNA"/>
</dbReference>
<organism evidence="2 3">
    <name type="scientific">Elysia crispata</name>
    <name type="common">lettuce slug</name>
    <dbReference type="NCBI Taxonomy" id="231223"/>
    <lineage>
        <taxon>Eukaryota</taxon>
        <taxon>Metazoa</taxon>
        <taxon>Spiralia</taxon>
        <taxon>Lophotrochozoa</taxon>
        <taxon>Mollusca</taxon>
        <taxon>Gastropoda</taxon>
        <taxon>Heterobranchia</taxon>
        <taxon>Euthyneura</taxon>
        <taxon>Panpulmonata</taxon>
        <taxon>Sacoglossa</taxon>
        <taxon>Placobranchoidea</taxon>
        <taxon>Plakobranchidae</taxon>
        <taxon>Elysia</taxon>
    </lineage>
</organism>
<keyword evidence="1" id="KW-1133">Transmembrane helix</keyword>
<comment type="caution">
    <text evidence="2">The sequence shown here is derived from an EMBL/GenBank/DDBJ whole genome shotgun (WGS) entry which is preliminary data.</text>
</comment>
<feature type="transmembrane region" description="Helical" evidence="1">
    <location>
        <begin position="68"/>
        <end position="90"/>
    </location>
</feature>
<gene>
    <name evidence="2" type="ORF">RRG08_001980</name>
</gene>
<keyword evidence="3" id="KW-1185">Reference proteome</keyword>
<name>A0AAE1BAJ4_9GAST</name>
<dbReference type="Proteomes" id="UP001283361">
    <property type="component" value="Unassembled WGS sequence"/>
</dbReference>
<keyword evidence="1" id="KW-0812">Transmembrane</keyword>
<protein>
    <submittedName>
        <fullName evidence="2">Uncharacterized protein</fullName>
    </submittedName>
</protein>
<evidence type="ECO:0000313" key="3">
    <source>
        <dbReference type="Proteomes" id="UP001283361"/>
    </source>
</evidence>
<evidence type="ECO:0000256" key="1">
    <source>
        <dbReference type="SAM" id="Phobius"/>
    </source>
</evidence>
<accession>A0AAE1BAJ4</accession>
<feature type="transmembrane region" description="Helical" evidence="1">
    <location>
        <begin position="102"/>
        <end position="120"/>
    </location>
</feature>
<keyword evidence="1" id="KW-0472">Membrane</keyword>
<sequence length="162" mass="18857">MHVLRCQLPGLHAFISILQGKRKDLAIVIQVLRHFCLTLSIWKTEAYFRYKFHALLCRRPNHIEAVQYRMLILFIYRLCLCSASAVMLTAREAQVEAAMPKYNSFTFPPVIVMFVSLAACPRRPKFQYRKELRHSCCGQTRTARDQENQVDGFGIVYAELMI</sequence>
<dbReference type="AlphaFoldDB" id="A0AAE1BAJ4"/>
<evidence type="ECO:0000313" key="2">
    <source>
        <dbReference type="EMBL" id="KAK3802718.1"/>
    </source>
</evidence>
<proteinExistence type="predicted"/>
<reference evidence="2" key="1">
    <citation type="journal article" date="2023" name="G3 (Bethesda)">
        <title>A reference genome for the long-term kleptoplast-retaining sea slug Elysia crispata morphotype clarki.</title>
        <authorList>
            <person name="Eastman K.E."/>
            <person name="Pendleton A.L."/>
            <person name="Shaikh M.A."/>
            <person name="Suttiyut T."/>
            <person name="Ogas R."/>
            <person name="Tomko P."/>
            <person name="Gavelis G."/>
            <person name="Widhalm J.R."/>
            <person name="Wisecaver J.H."/>
        </authorList>
    </citation>
    <scope>NUCLEOTIDE SEQUENCE</scope>
    <source>
        <strain evidence="2">ECLA1</strain>
    </source>
</reference>